<dbReference type="EMBL" id="CP093344">
    <property type="protein sequence ID" value="WOG87920.1"/>
    <property type="molecule type" value="Genomic_DNA"/>
</dbReference>
<protein>
    <recommendedName>
        <fullName evidence="5">Pre-rRNA-processing protein RIX1 N-terminal domain-containing protein</fullName>
    </recommendedName>
</protein>
<evidence type="ECO:0000256" key="1">
    <source>
        <dbReference type="ARBA" id="ARBA00004123"/>
    </source>
</evidence>
<sequence length="875" mass="95778">MAAIDGGMYGTSLKPRLLRHLIKNKLPDEKNPFRDTSELSHISSTVRTHRLLSEASSEPIDQKLMEEWKSAVDSWINRLIQLVAMNMPDKCWVGICLLGVTCEECSSERFLASYSVWFSKLLSHIQSQGESPFLMVASCASLSDLLARLSGFSNLKKDGTSHALKVIQPVLKLLNEDNSDMIKDAAICLIYTIITSFPASAHRHYESVEAAIVSKMMSGRCSDGLLKKLGFCLALLPKSKGDEESWLLMMRKILILINVQLKDAFQGLEEESKSDEALRVLVPPGNDPPPPLGGLTMPITSYGSTKRPELLLMCNSSTLMNCCSTMLSCSYPVQVSVPIQSLVMLIRRVLMLDGSVSQKMYPLMTTMKQELICSELPGLHLRSLELLAGIVKGVRSQLLPHVADIAVLIAEYFRKCALPELRIMVYSIIRILLRSMGVGMSLYLTQEVISNTFVDLDYSSSASGNLNLNSNVFNEPVQQPPQKKRKHASTTGSNDEQSDRMGTEMTAPKTKTPISVKIAALHTLEALLTVGGAIRSDSWRPDVDRLLVATALDACKGGWAKEEKNIFLQTGRTDPWAEFQLAALKAFLASLISPSRFRPPSLSQGLELFRKGAQETGTKLSEFCSHALMVLEVLIHPRALSLIDSASDANVVGSMPRTSGRLYSGKQGVNTSYSGGTFGKGDDDPESDEDDLYRSWLENAGEVAIADTLTENNTTSTVGPFSSKDPSAENQILMDKAFVAEVPQISERREVPLDVSKGIQEATAVVAGIRERDDDEIMTGIQDIEGTIQHSVEAFTFEGQTYSNAPAGSVDQQSGTIVLENSTASALDNSNTLVQNVPPTIPPNFAGTTMYMLQQNDDSLEEFIPDIVDTDPDSD</sequence>
<dbReference type="PANTHER" id="PTHR34105:SF1">
    <property type="entry name" value="PROLINE-, GLUTAMIC ACID- AND LEUCINE-RICH PROTEIN 1"/>
    <property type="match status" value="1"/>
</dbReference>
<reference evidence="7" key="2">
    <citation type="submission" date="2022-03" db="EMBL/GenBank/DDBJ databases">
        <title>Draft title - Genomic analysis of global carrot germplasm unveils the trajectory of domestication and the origin of high carotenoid orange carrot.</title>
        <authorList>
            <person name="Iorizzo M."/>
            <person name="Ellison S."/>
            <person name="Senalik D."/>
            <person name="Macko-Podgorni A."/>
            <person name="Grzebelus D."/>
            <person name="Bostan H."/>
            <person name="Rolling W."/>
            <person name="Curaba J."/>
            <person name="Simon P."/>
        </authorList>
    </citation>
    <scope>NUCLEOTIDE SEQUENCE</scope>
    <source>
        <tissue evidence="7">Leaf</tissue>
    </source>
</reference>
<dbReference type="Gene3D" id="1.25.10.10">
    <property type="entry name" value="Leucine-rich Repeat Variant"/>
    <property type="match status" value="1"/>
</dbReference>
<organism evidence="6">
    <name type="scientific">Daucus carota subsp. sativus</name>
    <name type="common">Carrot</name>
    <dbReference type="NCBI Taxonomy" id="79200"/>
    <lineage>
        <taxon>Eukaryota</taxon>
        <taxon>Viridiplantae</taxon>
        <taxon>Streptophyta</taxon>
        <taxon>Embryophyta</taxon>
        <taxon>Tracheophyta</taxon>
        <taxon>Spermatophyta</taxon>
        <taxon>Magnoliopsida</taxon>
        <taxon>eudicotyledons</taxon>
        <taxon>Gunneridae</taxon>
        <taxon>Pentapetalae</taxon>
        <taxon>asterids</taxon>
        <taxon>campanulids</taxon>
        <taxon>Apiales</taxon>
        <taxon>Apiaceae</taxon>
        <taxon>Apioideae</taxon>
        <taxon>Scandiceae</taxon>
        <taxon>Daucinae</taxon>
        <taxon>Daucus</taxon>
        <taxon>Daucus sect. Daucus</taxon>
    </lineage>
</organism>
<comment type="subcellular location">
    <subcellularLocation>
        <location evidence="1">Nucleus</location>
    </subcellularLocation>
</comment>
<dbReference type="Gramene" id="KZN05502">
    <property type="protein sequence ID" value="KZN05502"/>
    <property type="gene ID" value="DCAR_006339"/>
</dbReference>
<evidence type="ECO:0000313" key="7">
    <source>
        <dbReference type="EMBL" id="WOG87920.1"/>
    </source>
</evidence>
<dbReference type="GO" id="GO:0006364">
    <property type="term" value="P:rRNA processing"/>
    <property type="evidence" value="ECO:0007669"/>
    <property type="project" value="TreeGrafter"/>
</dbReference>
<dbReference type="OMA" id="DSCGQDM"/>
<dbReference type="KEGG" id="dcr:108209354"/>
<dbReference type="PANTHER" id="PTHR34105">
    <property type="entry name" value="PROLINE-, GLUTAMIC ACID- AND LEUCINE-RICH PROTEIN 1"/>
    <property type="match status" value="1"/>
</dbReference>
<evidence type="ECO:0000256" key="2">
    <source>
        <dbReference type="ARBA" id="ARBA00010511"/>
    </source>
</evidence>
<proteinExistence type="inferred from homology"/>
<dbReference type="EMBL" id="LNRQ01000002">
    <property type="protein sequence ID" value="KZN05502.1"/>
    <property type="molecule type" value="Genomic_DNA"/>
</dbReference>
<feature type="compositionally biased region" description="Polar residues" evidence="4">
    <location>
        <begin position="472"/>
        <end position="481"/>
    </location>
</feature>
<dbReference type="Pfam" id="PF08167">
    <property type="entry name" value="RIX1"/>
    <property type="match status" value="1"/>
</dbReference>
<feature type="domain" description="Pre-rRNA-processing protein RIX1 N-terminal" evidence="5">
    <location>
        <begin position="21"/>
        <end position="222"/>
    </location>
</feature>
<reference evidence="6" key="1">
    <citation type="journal article" date="2016" name="Nat. Genet.">
        <title>A high-quality carrot genome assembly provides new insights into carotenoid accumulation and asterid genome evolution.</title>
        <authorList>
            <person name="Iorizzo M."/>
            <person name="Ellison S."/>
            <person name="Senalik D."/>
            <person name="Zeng P."/>
            <person name="Satapoomin P."/>
            <person name="Huang J."/>
            <person name="Bowman M."/>
            <person name="Iovene M."/>
            <person name="Sanseverino W."/>
            <person name="Cavagnaro P."/>
            <person name="Yildiz M."/>
            <person name="Macko-Podgorni A."/>
            <person name="Moranska E."/>
            <person name="Grzebelus E."/>
            <person name="Grzebelus D."/>
            <person name="Ashrafi H."/>
            <person name="Zheng Z."/>
            <person name="Cheng S."/>
            <person name="Spooner D."/>
            <person name="Van Deynze A."/>
            <person name="Simon P."/>
        </authorList>
    </citation>
    <scope>NUCLEOTIDE SEQUENCE [LARGE SCALE GENOMIC DNA]</scope>
    <source>
        <tissue evidence="6">Leaf</tissue>
    </source>
</reference>
<dbReference type="SUPFAM" id="SSF48371">
    <property type="entry name" value="ARM repeat"/>
    <property type="match status" value="1"/>
</dbReference>
<keyword evidence="8" id="KW-1185">Reference proteome</keyword>
<dbReference type="STRING" id="79200.A0A166DPH9"/>
<evidence type="ECO:0000313" key="8">
    <source>
        <dbReference type="Proteomes" id="UP000077755"/>
    </source>
</evidence>
<dbReference type="InterPro" id="IPR012583">
    <property type="entry name" value="RIX1_N"/>
</dbReference>
<name>A0A166DPH9_DAUCS</name>
<evidence type="ECO:0000313" key="6">
    <source>
        <dbReference type="EMBL" id="KZN05502.1"/>
    </source>
</evidence>
<dbReference type="Proteomes" id="UP000077755">
    <property type="component" value="Chromosome 2"/>
</dbReference>
<accession>A0A166DPH9</accession>
<evidence type="ECO:0000256" key="4">
    <source>
        <dbReference type="SAM" id="MobiDB-lite"/>
    </source>
</evidence>
<evidence type="ECO:0000259" key="5">
    <source>
        <dbReference type="Pfam" id="PF08167"/>
    </source>
</evidence>
<dbReference type="InterPro" id="IPR011989">
    <property type="entry name" value="ARM-like"/>
</dbReference>
<keyword evidence="3" id="KW-0539">Nucleus</keyword>
<feature type="region of interest" description="Disordered" evidence="4">
    <location>
        <begin position="470"/>
        <end position="508"/>
    </location>
</feature>
<dbReference type="InterPro" id="IPR016024">
    <property type="entry name" value="ARM-type_fold"/>
</dbReference>
<comment type="similarity">
    <text evidence="2">Belongs to the RIX1/PELP1 family.</text>
</comment>
<dbReference type="AlphaFoldDB" id="A0A166DPH9"/>
<dbReference type="OrthoDB" id="20900at2759"/>
<dbReference type="GO" id="GO:0005634">
    <property type="term" value="C:nucleus"/>
    <property type="evidence" value="ECO:0007669"/>
    <property type="project" value="UniProtKB-SubCell"/>
</dbReference>
<evidence type="ECO:0000256" key="3">
    <source>
        <dbReference type="ARBA" id="ARBA00023242"/>
    </source>
</evidence>
<gene>
    <name evidence="6" type="ORF">DCAR_006339</name>
    <name evidence="7" type="ORF">DCAR_0207153</name>
</gene>